<dbReference type="PROSITE" id="PS50103">
    <property type="entry name" value="ZF_C3H1"/>
    <property type="match status" value="1"/>
</dbReference>
<evidence type="ECO:0008006" key="14">
    <source>
        <dbReference type="Google" id="ProtNLM"/>
    </source>
</evidence>
<feature type="region of interest" description="Disordered" evidence="9">
    <location>
        <begin position="645"/>
        <end position="684"/>
    </location>
</feature>
<feature type="region of interest" description="Disordered" evidence="9">
    <location>
        <begin position="274"/>
        <end position="309"/>
    </location>
</feature>
<keyword evidence="1 7" id="KW-0479">Metal-binding</keyword>
<dbReference type="SUPFAM" id="SSF54928">
    <property type="entry name" value="RNA-binding domain, RBD"/>
    <property type="match status" value="1"/>
</dbReference>
<proteinExistence type="predicted"/>
<accession>A0AAN7TET9</accession>
<name>A0AAN7TET9_9PEZI</name>
<dbReference type="GO" id="GO:0003723">
    <property type="term" value="F:RNA binding"/>
    <property type="evidence" value="ECO:0007669"/>
    <property type="project" value="UniProtKB-UniRule"/>
</dbReference>
<keyword evidence="3 7" id="KW-0862">Zinc</keyword>
<dbReference type="EMBL" id="JAVRRL010000031">
    <property type="protein sequence ID" value="KAK5112370.1"/>
    <property type="molecule type" value="Genomic_DNA"/>
</dbReference>
<feature type="region of interest" description="Disordered" evidence="9">
    <location>
        <begin position="78"/>
        <end position="102"/>
    </location>
</feature>
<dbReference type="CDD" id="cd12257">
    <property type="entry name" value="RRM1_RBM26_like"/>
    <property type="match status" value="1"/>
</dbReference>
<evidence type="ECO:0000256" key="2">
    <source>
        <dbReference type="ARBA" id="ARBA00022771"/>
    </source>
</evidence>
<dbReference type="SUPFAM" id="SSF90229">
    <property type="entry name" value="CCCH zinc finger"/>
    <property type="match status" value="1"/>
</dbReference>
<dbReference type="Gene3D" id="3.30.70.330">
    <property type="match status" value="1"/>
</dbReference>
<dbReference type="Pfam" id="PF01480">
    <property type="entry name" value="PWI"/>
    <property type="match status" value="1"/>
</dbReference>
<feature type="compositionally biased region" description="Basic and acidic residues" evidence="9">
    <location>
        <begin position="655"/>
        <end position="675"/>
    </location>
</feature>
<keyword evidence="2 7" id="KW-0863">Zinc-finger</keyword>
<evidence type="ECO:0000256" key="6">
    <source>
        <dbReference type="PROSITE-ProRule" id="PRU00176"/>
    </source>
</evidence>
<keyword evidence="4 6" id="KW-0694">RNA-binding</keyword>
<dbReference type="InterPro" id="IPR000571">
    <property type="entry name" value="Znf_CCCH"/>
</dbReference>
<dbReference type="InterPro" id="IPR036855">
    <property type="entry name" value="Znf_CCCH_sf"/>
</dbReference>
<evidence type="ECO:0000259" key="11">
    <source>
        <dbReference type="PROSITE" id="PS50103"/>
    </source>
</evidence>
<feature type="region of interest" description="Disordered" evidence="9">
    <location>
        <begin position="504"/>
        <end position="560"/>
    </location>
</feature>
<dbReference type="Pfam" id="PF00076">
    <property type="entry name" value="RRM_1"/>
    <property type="match status" value="1"/>
</dbReference>
<feature type="zinc finger region" description="C3H1-type" evidence="7">
    <location>
        <begin position="219"/>
        <end position="247"/>
    </location>
</feature>
<evidence type="ECO:0000256" key="8">
    <source>
        <dbReference type="SAM" id="Coils"/>
    </source>
</evidence>
<evidence type="ECO:0000256" key="9">
    <source>
        <dbReference type="SAM" id="MobiDB-lite"/>
    </source>
</evidence>
<dbReference type="SMART" id="SM00356">
    <property type="entry name" value="ZnF_C3H1"/>
    <property type="match status" value="1"/>
</dbReference>
<gene>
    <name evidence="12" type="ORF">LTR62_004333</name>
</gene>
<protein>
    <recommendedName>
        <fullName evidence="14">C3H1-type domain-containing protein</fullName>
    </recommendedName>
</protein>
<feature type="domain" description="RRM" evidence="10">
    <location>
        <begin position="318"/>
        <end position="390"/>
    </location>
</feature>
<evidence type="ECO:0000256" key="5">
    <source>
        <dbReference type="ARBA" id="ARBA00043866"/>
    </source>
</evidence>
<dbReference type="GO" id="GO:0008270">
    <property type="term" value="F:zinc ion binding"/>
    <property type="evidence" value="ECO:0007669"/>
    <property type="project" value="UniProtKB-KW"/>
</dbReference>
<dbReference type="InterPro" id="IPR035979">
    <property type="entry name" value="RBD_domain_sf"/>
</dbReference>
<dbReference type="PROSITE" id="PS50102">
    <property type="entry name" value="RRM"/>
    <property type="match status" value="1"/>
</dbReference>
<dbReference type="PANTHER" id="PTHR14398:SF0">
    <property type="entry name" value="ZINC FINGER PROTEIN SWM"/>
    <property type="match status" value="1"/>
</dbReference>
<evidence type="ECO:0000259" key="10">
    <source>
        <dbReference type="PROSITE" id="PS50102"/>
    </source>
</evidence>
<feature type="region of interest" description="Disordered" evidence="9">
    <location>
        <begin position="120"/>
        <end position="176"/>
    </location>
</feature>
<dbReference type="InterPro" id="IPR000504">
    <property type="entry name" value="RRM_dom"/>
</dbReference>
<dbReference type="InterPro" id="IPR002483">
    <property type="entry name" value="PWI_dom"/>
</dbReference>
<evidence type="ECO:0000313" key="12">
    <source>
        <dbReference type="EMBL" id="KAK5112370.1"/>
    </source>
</evidence>
<organism evidence="12 13">
    <name type="scientific">Meristemomyces frigidus</name>
    <dbReference type="NCBI Taxonomy" id="1508187"/>
    <lineage>
        <taxon>Eukaryota</taxon>
        <taxon>Fungi</taxon>
        <taxon>Dikarya</taxon>
        <taxon>Ascomycota</taxon>
        <taxon>Pezizomycotina</taxon>
        <taxon>Dothideomycetes</taxon>
        <taxon>Dothideomycetidae</taxon>
        <taxon>Mycosphaerellales</taxon>
        <taxon>Teratosphaeriaceae</taxon>
        <taxon>Meristemomyces</taxon>
    </lineage>
</organism>
<dbReference type="Proteomes" id="UP001310890">
    <property type="component" value="Unassembled WGS sequence"/>
</dbReference>
<comment type="function">
    <text evidence="5">May be involved in the turnover of nuclear polyadenylated (pA+) RNA.</text>
</comment>
<dbReference type="AlphaFoldDB" id="A0AAN7TET9"/>
<sequence length="684" mass="76185">MPLDEEDTGLFKNWVTKELAKVSDADSEVLADYIVALVSAADDAASVSDALDDFIPGKAKRFVDDVFQAIATRSYDPAQRLRTSKAPPPPFPGAITNGLATAPRKRSYHDWDDEHMQNRFNTAIASGNRPPKQPRRGGRLSNMQDSGQVHGRAVGHSQRQGQGMLGMDWPRPPTPPPGIPAFDLHNPMVSFLAMQQAMGMVTNGPNITTYGPASRSVHKTSRRRCRDYDTKGFCTRGTSCLYEHGDNAYVVPDPNDEYHPSDALMFAPVPAQTSDHDLSHISHSDSKRGGRSNGKGRKNGERASFSMVGPNKHDTSLTSLVVEHIPRDHFNKHVIENFFSQFGPIDHISVQEGKYLAIVKYTSYESANAAWRSPKCIFDNRFVKVYWYKPDQMQQATDFNSNKEGDVEMIINDQEFDLEEVARTQEEAQKKHDAAKAQREVVERRRHELKEKLMAVNQERQQTLRLLAKAQKSGHQSNPSEDYETLMLKQKLDELKSEAKSLGIDPEADDHQPYADSTFSSPASRGSGRGGFRGRSRGRGQYASPRGAGHDGTKSTLSLDNRPKTIAVTFAEGEYSNHEEALRQHLTFNGMDSAVLMAHPSQEHTALIAFQQRYEGENFMATAPSFKQQIGQSTFAWYKPGDNVAVQGESGNGGRAREVVGVEVGEPRQEERDMDTYDEGEEVL</sequence>
<evidence type="ECO:0000256" key="7">
    <source>
        <dbReference type="PROSITE-ProRule" id="PRU00723"/>
    </source>
</evidence>
<dbReference type="InterPro" id="IPR012677">
    <property type="entry name" value="Nucleotide-bd_a/b_plait_sf"/>
</dbReference>
<comment type="caution">
    <text evidence="12">The sequence shown here is derived from an EMBL/GenBank/DDBJ whole genome shotgun (WGS) entry which is preliminary data.</text>
</comment>
<reference evidence="12" key="1">
    <citation type="submission" date="2023-08" db="EMBL/GenBank/DDBJ databases">
        <title>Black Yeasts Isolated from many extreme environments.</title>
        <authorList>
            <person name="Coleine C."/>
            <person name="Stajich J.E."/>
            <person name="Selbmann L."/>
        </authorList>
    </citation>
    <scope>NUCLEOTIDE SEQUENCE</scope>
    <source>
        <strain evidence="12">CCFEE 5401</strain>
    </source>
</reference>
<keyword evidence="8" id="KW-0175">Coiled coil</keyword>
<evidence type="ECO:0000256" key="4">
    <source>
        <dbReference type="ARBA" id="ARBA00022884"/>
    </source>
</evidence>
<evidence type="ECO:0000256" key="1">
    <source>
        <dbReference type="ARBA" id="ARBA00022723"/>
    </source>
</evidence>
<feature type="compositionally biased region" description="Basic and acidic residues" evidence="9">
    <location>
        <begin position="274"/>
        <end position="288"/>
    </location>
</feature>
<feature type="coiled-coil region" evidence="8">
    <location>
        <begin position="411"/>
        <end position="466"/>
    </location>
</feature>
<dbReference type="InterPro" id="IPR045137">
    <property type="entry name" value="RBM26/27"/>
</dbReference>
<dbReference type="SMART" id="SM00360">
    <property type="entry name" value="RRM"/>
    <property type="match status" value="1"/>
</dbReference>
<dbReference type="PANTHER" id="PTHR14398">
    <property type="entry name" value="RNA RECOGNITION RRM/RNP DOMAIN"/>
    <property type="match status" value="1"/>
</dbReference>
<evidence type="ECO:0000256" key="3">
    <source>
        <dbReference type="ARBA" id="ARBA00022833"/>
    </source>
</evidence>
<dbReference type="GO" id="GO:0005634">
    <property type="term" value="C:nucleus"/>
    <property type="evidence" value="ECO:0007669"/>
    <property type="project" value="TreeGrafter"/>
</dbReference>
<evidence type="ECO:0000313" key="13">
    <source>
        <dbReference type="Proteomes" id="UP001310890"/>
    </source>
</evidence>
<feature type="domain" description="C3H1-type" evidence="11">
    <location>
        <begin position="219"/>
        <end position="247"/>
    </location>
</feature>